<dbReference type="Proteomes" id="UP000193834">
    <property type="component" value="Unassembled WGS sequence"/>
</dbReference>
<dbReference type="RefSeq" id="WP_085494617.1">
    <property type="nucleotide sequence ID" value="NZ_FXAZ01000003.1"/>
</dbReference>
<dbReference type="EMBL" id="FXAZ01000003">
    <property type="protein sequence ID" value="SMG41598.1"/>
    <property type="molecule type" value="Genomic_DNA"/>
</dbReference>
<keyword evidence="2" id="KW-1185">Reference proteome</keyword>
<dbReference type="STRING" id="1852522.SAMN06295960_2406"/>
<dbReference type="OrthoDB" id="2991654at2"/>
<evidence type="ECO:0000313" key="1">
    <source>
        <dbReference type="EMBL" id="SMG41598.1"/>
    </source>
</evidence>
<proteinExistence type="predicted"/>
<name>A0A1X7KKD8_9BACL</name>
<reference evidence="1 2" key="1">
    <citation type="submission" date="2017-04" db="EMBL/GenBank/DDBJ databases">
        <authorList>
            <person name="Afonso C.L."/>
            <person name="Miller P.J."/>
            <person name="Scott M.A."/>
            <person name="Spackman E."/>
            <person name="Goraichik I."/>
            <person name="Dimitrov K.M."/>
            <person name="Suarez D.L."/>
            <person name="Swayne D.E."/>
        </authorList>
    </citation>
    <scope>NUCLEOTIDE SEQUENCE [LARGE SCALE GENOMIC DNA]</scope>
    <source>
        <strain evidence="1 2">11</strain>
    </source>
</reference>
<sequence length="76" mass="8681">MERYSPTWTEIDLVGKIADLKDDQYRLTLAVSTLMELLVDKGVITKDDISNKASELDTFIHLTQEFSSSQQPYPTE</sequence>
<protein>
    <submittedName>
        <fullName evidence="1">Uncharacterized protein</fullName>
    </submittedName>
</protein>
<organism evidence="1 2">
    <name type="scientific">Paenibacillus aquistagni</name>
    <dbReference type="NCBI Taxonomy" id="1852522"/>
    <lineage>
        <taxon>Bacteria</taxon>
        <taxon>Bacillati</taxon>
        <taxon>Bacillota</taxon>
        <taxon>Bacilli</taxon>
        <taxon>Bacillales</taxon>
        <taxon>Paenibacillaceae</taxon>
        <taxon>Paenibacillus</taxon>
    </lineage>
</organism>
<evidence type="ECO:0000313" key="2">
    <source>
        <dbReference type="Proteomes" id="UP000193834"/>
    </source>
</evidence>
<accession>A0A1X7KKD8</accession>
<gene>
    <name evidence="1" type="ORF">SAMN06295960_2406</name>
</gene>
<dbReference type="AlphaFoldDB" id="A0A1X7KKD8"/>